<keyword evidence="3" id="KW-1185">Reference proteome</keyword>
<accession>A0ABD5YKH4</accession>
<reference evidence="2 3" key="1">
    <citation type="journal article" date="2019" name="Int. J. Syst. Evol. Microbiol.">
        <title>The Global Catalogue of Microorganisms (GCM) 10K type strain sequencing project: providing services to taxonomists for standard genome sequencing and annotation.</title>
        <authorList>
            <consortium name="The Broad Institute Genomics Platform"/>
            <consortium name="The Broad Institute Genome Sequencing Center for Infectious Disease"/>
            <person name="Wu L."/>
            <person name="Ma J."/>
        </authorList>
    </citation>
    <scope>NUCLEOTIDE SEQUENCE [LARGE SCALE GENOMIC DNA]</scope>
    <source>
        <strain evidence="2 3">RDMS1</strain>
    </source>
</reference>
<sequence length="144" mass="16142">MDRYHTILRCTGDTSLSSTIIEAIAAIDRVEPNEMEPIYSAIDPDALEQLVESLRRSSHQKGDERAEFTFDGYRVTVLSSGEIEIRQHTTETRGEPTDEMAFHLALTHLLQTATANGVDIEGGWGCRNKSDSKWGVEIYGVKER</sequence>
<dbReference type="Proteomes" id="UP001596417">
    <property type="component" value="Unassembled WGS sequence"/>
</dbReference>
<dbReference type="InterPro" id="IPR040624">
    <property type="entry name" value="HalOD1"/>
</dbReference>
<feature type="domain" description="Halobacterial output" evidence="1">
    <location>
        <begin position="13"/>
        <end position="86"/>
    </location>
</feature>
<proteinExistence type="predicted"/>
<protein>
    <submittedName>
        <fullName evidence="2">HalOD1 output domain-containing protein</fullName>
    </submittedName>
</protein>
<name>A0ABD5YKH4_9EURY</name>
<evidence type="ECO:0000313" key="2">
    <source>
        <dbReference type="EMBL" id="MFC7189819.1"/>
    </source>
</evidence>
<comment type="caution">
    <text evidence="2">The sequence shown here is derived from an EMBL/GenBank/DDBJ whole genome shotgun (WGS) entry which is preliminary data.</text>
</comment>
<evidence type="ECO:0000259" key="1">
    <source>
        <dbReference type="Pfam" id="PF18545"/>
    </source>
</evidence>
<evidence type="ECO:0000313" key="3">
    <source>
        <dbReference type="Proteomes" id="UP001596417"/>
    </source>
</evidence>
<organism evidence="2 3">
    <name type="scientific">Halocatena marina</name>
    <dbReference type="NCBI Taxonomy" id="2934937"/>
    <lineage>
        <taxon>Archaea</taxon>
        <taxon>Methanobacteriati</taxon>
        <taxon>Methanobacteriota</taxon>
        <taxon>Stenosarchaea group</taxon>
        <taxon>Halobacteria</taxon>
        <taxon>Halobacteriales</taxon>
        <taxon>Natronomonadaceae</taxon>
        <taxon>Halocatena</taxon>
    </lineage>
</organism>
<dbReference type="GeneID" id="76199380"/>
<gene>
    <name evidence="2" type="ORF">ACFQL7_08075</name>
</gene>
<dbReference type="Pfam" id="PF18545">
    <property type="entry name" value="HalOD1"/>
    <property type="match status" value="1"/>
</dbReference>
<dbReference type="RefSeq" id="WP_264822415.1">
    <property type="nucleotide sequence ID" value="NZ_CP110249.1"/>
</dbReference>
<dbReference type="EMBL" id="JBHTAX010000001">
    <property type="protein sequence ID" value="MFC7189819.1"/>
    <property type="molecule type" value="Genomic_DNA"/>
</dbReference>
<dbReference type="AlphaFoldDB" id="A0ABD5YKH4"/>